<accession>A0A9X3F3D7</accession>
<dbReference type="Proteomes" id="UP001145087">
    <property type="component" value="Unassembled WGS sequence"/>
</dbReference>
<name>A0A9X3F3D7_9BACT</name>
<dbReference type="RefSeq" id="WP_343332160.1">
    <property type="nucleotide sequence ID" value="NZ_JAPOHD010000010.1"/>
</dbReference>
<proteinExistence type="predicted"/>
<reference evidence="1" key="1">
    <citation type="submission" date="2022-11" db="EMBL/GenBank/DDBJ databases">
        <title>Marilongibacter aestuarii gen. nov., sp. nov., isolated from tidal flat sediment.</title>
        <authorList>
            <person name="Jiayan W."/>
        </authorList>
    </citation>
    <scope>NUCLEOTIDE SEQUENCE</scope>
    <source>
        <strain evidence="1">Z1-6</strain>
    </source>
</reference>
<protein>
    <submittedName>
        <fullName evidence="1">Uncharacterized protein</fullName>
    </submittedName>
</protein>
<evidence type="ECO:0000313" key="2">
    <source>
        <dbReference type="Proteomes" id="UP001145087"/>
    </source>
</evidence>
<dbReference type="AlphaFoldDB" id="A0A9X3F3D7"/>
<dbReference type="EMBL" id="JAPOHD010000010">
    <property type="protein sequence ID" value="MCY1719826.1"/>
    <property type="molecule type" value="Genomic_DNA"/>
</dbReference>
<evidence type="ECO:0000313" key="1">
    <source>
        <dbReference type="EMBL" id="MCY1719826.1"/>
    </source>
</evidence>
<keyword evidence="2" id="KW-1185">Reference proteome</keyword>
<sequence length="115" mass="13246">MKTHCREFPKAKTALETNFRKFPKQRTEDGLNFRAFPKTGIQLQAAFRNSPIKEEIAAVISRSYPFSDLQGLYNREGPSKPLLPKANASRCMSFRESTLFYLQNKSLAKTRLLIF</sequence>
<comment type="caution">
    <text evidence="1">The sequence shown here is derived from an EMBL/GenBank/DDBJ whole genome shotgun (WGS) entry which is preliminary data.</text>
</comment>
<organism evidence="1 2">
    <name type="scientific">Draconibacterium aestuarii</name>
    <dbReference type="NCBI Taxonomy" id="2998507"/>
    <lineage>
        <taxon>Bacteria</taxon>
        <taxon>Pseudomonadati</taxon>
        <taxon>Bacteroidota</taxon>
        <taxon>Bacteroidia</taxon>
        <taxon>Marinilabiliales</taxon>
        <taxon>Prolixibacteraceae</taxon>
        <taxon>Draconibacterium</taxon>
    </lineage>
</organism>
<gene>
    <name evidence="1" type="ORF">OU798_05700</name>
</gene>